<keyword evidence="6" id="KW-0560">Oxidoreductase</keyword>
<sequence length="350" mass="39329">MDFHSLQVAYIRNLTKNSVQITFDVPEHLKKEFLSFTAGQYITLNINGTRRDYSICSSPNDGELTIGVKAVKNGFISKYLTTELKVGDTLEVSTPNGRFGIPSKPNEKRTILAFAAGSGITPILSVLKFTLQTEEWVNFYLFYSNKTPDSAMYYEELKALKEQYPNNFHLHFVFTEHKMENFLFEGRLNAHKFELILNQIVDINEVDEAMVCGPNEMIKEISNEIFKAGIIKKHIHFELFTPDQSPLDILPEELEAPDEVAVTVTLDGETSDVVWSREKNLIDALLDADVDAPYSCKGGVCSSCLCKLEEGEVNLADNFVLTDSDKEEGLILACISRPKSGSIKINFDDV</sequence>
<dbReference type="PANTHER" id="PTHR47354">
    <property type="entry name" value="NADH OXIDOREDUCTASE HCR"/>
    <property type="match status" value="1"/>
</dbReference>
<organism evidence="11 12">
    <name type="scientific">Moheibacter stercoris</name>
    <dbReference type="NCBI Taxonomy" id="1628251"/>
    <lineage>
        <taxon>Bacteria</taxon>
        <taxon>Pseudomonadati</taxon>
        <taxon>Bacteroidota</taxon>
        <taxon>Flavobacteriia</taxon>
        <taxon>Flavobacteriales</taxon>
        <taxon>Weeksellaceae</taxon>
        <taxon>Moheibacter</taxon>
    </lineage>
</organism>
<name>A0ABV2LSU0_9FLAO</name>
<evidence type="ECO:0000313" key="12">
    <source>
        <dbReference type="Proteomes" id="UP001549146"/>
    </source>
</evidence>
<dbReference type="RefSeq" id="WP_354508124.1">
    <property type="nucleotide sequence ID" value="NZ_JBEPMO010000005.1"/>
</dbReference>
<dbReference type="Gene3D" id="2.40.30.10">
    <property type="entry name" value="Translation factors"/>
    <property type="match status" value="1"/>
</dbReference>
<dbReference type="PANTHER" id="PTHR47354:SF8">
    <property type="entry name" value="1,2-PHENYLACETYL-COA EPOXIDASE, SUBUNIT E"/>
    <property type="match status" value="1"/>
</dbReference>
<keyword evidence="7" id="KW-0408">Iron</keyword>
<keyword evidence="12" id="KW-1185">Reference proteome</keyword>
<dbReference type="Gene3D" id="3.10.20.30">
    <property type="match status" value="1"/>
</dbReference>
<evidence type="ECO:0000259" key="9">
    <source>
        <dbReference type="PROSITE" id="PS51085"/>
    </source>
</evidence>
<keyword evidence="2" id="KW-0285">Flavoprotein</keyword>
<keyword evidence="4" id="KW-0479">Metal-binding</keyword>
<evidence type="ECO:0000313" key="11">
    <source>
        <dbReference type="EMBL" id="MET3731654.1"/>
    </source>
</evidence>
<dbReference type="SUPFAM" id="SSF54292">
    <property type="entry name" value="2Fe-2S ferredoxin-like"/>
    <property type="match status" value="1"/>
</dbReference>
<dbReference type="InterPro" id="IPR006058">
    <property type="entry name" value="2Fe2S_fd_BS"/>
</dbReference>
<comment type="caution">
    <text evidence="11">The sequence shown here is derived from an EMBL/GenBank/DDBJ whole genome shotgun (WGS) entry which is preliminary data.</text>
</comment>
<evidence type="ECO:0000256" key="8">
    <source>
        <dbReference type="ARBA" id="ARBA00023014"/>
    </source>
</evidence>
<dbReference type="Pfam" id="PF00111">
    <property type="entry name" value="Fer2"/>
    <property type="match status" value="1"/>
</dbReference>
<dbReference type="CDD" id="cd06214">
    <property type="entry name" value="PA_degradation_oxidoreductase_like"/>
    <property type="match status" value="1"/>
</dbReference>
<evidence type="ECO:0000256" key="5">
    <source>
        <dbReference type="ARBA" id="ARBA00022827"/>
    </source>
</evidence>
<dbReference type="InterPro" id="IPR039261">
    <property type="entry name" value="FNR_nucleotide-bd"/>
</dbReference>
<dbReference type="SUPFAM" id="SSF52343">
    <property type="entry name" value="Ferredoxin reductase-like, C-terminal NADP-linked domain"/>
    <property type="match status" value="1"/>
</dbReference>
<keyword evidence="8" id="KW-0411">Iron-sulfur</keyword>
<evidence type="ECO:0000259" key="10">
    <source>
        <dbReference type="PROSITE" id="PS51384"/>
    </source>
</evidence>
<dbReference type="InterPro" id="IPR017927">
    <property type="entry name" value="FAD-bd_FR_type"/>
</dbReference>
<evidence type="ECO:0000256" key="3">
    <source>
        <dbReference type="ARBA" id="ARBA00022714"/>
    </source>
</evidence>
<evidence type="ECO:0000256" key="6">
    <source>
        <dbReference type="ARBA" id="ARBA00023002"/>
    </source>
</evidence>
<accession>A0ABV2LSU0</accession>
<comment type="cofactor">
    <cofactor evidence="1">
        <name>FAD</name>
        <dbReference type="ChEBI" id="CHEBI:57692"/>
    </cofactor>
</comment>
<protein>
    <submittedName>
        <fullName evidence="11">Ring-1,2-phenylacetyl-CoA epoxidase subunit PaaE</fullName>
    </submittedName>
</protein>
<evidence type="ECO:0000256" key="2">
    <source>
        <dbReference type="ARBA" id="ARBA00022630"/>
    </source>
</evidence>
<feature type="domain" description="FAD-binding FR-type" evidence="10">
    <location>
        <begin position="1"/>
        <end position="102"/>
    </location>
</feature>
<evidence type="ECO:0000256" key="7">
    <source>
        <dbReference type="ARBA" id="ARBA00023004"/>
    </source>
</evidence>
<dbReference type="Gene3D" id="3.40.50.80">
    <property type="entry name" value="Nucleotide-binding domain of ferredoxin-NADP reductase (FNR) module"/>
    <property type="match status" value="1"/>
</dbReference>
<dbReference type="InterPro" id="IPR012675">
    <property type="entry name" value="Beta-grasp_dom_sf"/>
</dbReference>
<gene>
    <name evidence="11" type="ORF">ABID46_001228</name>
</gene>
<keyword evidence="3" id="KW-0001">2Fe-2S</keyword>
<feature type="domain" description="2Fe-2S ferredoxin-type" evidence="9">
    <location>
        <begin position="260"/>
        <end position="350"/>
    </location>
</feature>
<proteinExistence type="predicted"/>
<dbReference type="InterPro" id="IPR050415">
    <property type="entry name" value="MRET"/>
</dbReference>
<dbReference type="CDD" id="cd00207">
    <property type="entry name" value="fer2"/>
    <property type="match status" value="1"/>
</dbReference>
<dbReference type="PROSITE" id="PS51085">
    <property type="entry name" value="2FE2S_FER_2"/>
    <property type="match status" value="1"/>
</dbReference>
<reference evidence="11 12" key="1">
    <citation type="submission" date="2024-06" db="EMBL/GenBank/DDBJ databases">
        <title>Genomic Encyclopedia of Type Strains, Phase IV (KMG-IV): sequencing the most valuable type-strain genomes for metagenomic binning, comparative biology and taxonomic classification.</title>
        <authorList>
            <person name="Goeker M."/>
        </authorList>
    </citation>
    <scope>NUCLEOTIDE SEQUENCE [LARGE SCALE GENOMIC DNA]</scope>
    <source>
        <strain evidence="11 12">DSM 29388</strain>
    </source>
</reference>
<evidence type="ECO:0000256" key="4">
    <source>
        <dbReference type="ARBA" id="ARBA00022723"/>
    </source>
</evidence>
<dbReference type="Pfam" id="PF00970">
    <property type="entry name" value="FAD_binding_6"/>
    <property type="match status" value="1"/>
</dbReference>
<evidence type="ECO:0000256" key="1">
    <source>
        <dbReference type="ARBA" id="ARBA00001974"/>
    </source>
</evidence>
<keyword evidence="5" id="KW-0274">FAD</keyword>
<dbReference type="PROSITE" id="PS51384">
    <property type="entry name" value="FAD_FR"/>
    <property type="match status" value="1"/>
</dbReference>
<dbReference type="Pfam" id="PF00175">
    <property type="entry name" value="NAD_binding_1"/>
    <property type="match status" value="1"/>
</dbReference>
<dbReference type="SUPFAM" id="SSF63380">
    <property type="entry name" value="Riboflavin synthase domain-like"/>
    <property type="match status" value="1"/>
</dbReference>
<dbReference type="InterPro" id="IPR001433">
    <property type="entry name" value="OxRdtase_FAD/NAD-bd"/>
</dbReference>
<dbReference type="InterPro" id="IPR036010">
    <property type="entry name" value="2Fe-2S_ferredoxin-like_sf"/>
</dbReference>
<dbReference type="InterPro" id="IPR001041">
    <property type="entry name" value="2Fe-2S_ferredoxin-type"/>
</dbReference>
<dbReference type="EMBL" id="JBEPMO010000005">
    <property type="protein sequence ID" value="MET3731654.1"/>
    <property type="molecule type" value="Genomic_DNA"/>
</dbReference>
<dbReference type="InterPro" id="IPR008333">
    <property type="entry name" value="Cbr1-like_FAD-bd_dom"/>
</dbReference>
<dbReference type="PROSITE" id="PS00197">
    <property type="entry name" value="2FE2S_FER_1"/>
    <property type="match status" value="1"/>
</dbReference>
<dbReference type="Proteomes" id="UP001549146">
    <property type="component" value="Unassembled WGS sequence"/>
</dbReference>
<dbReference type="InterPro" id="IPR017938">
    <property type="entry name" value="Riboflavin_synthase-like_b-brl"/>
</dbReference>
<dbReference type="PRINTS" id="PR00410">
    <property type="entry name" value="PHEHYDRXLASE"/>
</dbReference>